<sequence length="147" mass="17438">MPKFIPLDSKEKEFWLSFLRDQIKEKNVDPEFIPYLQEINSVEGICTTQSCAGHKRGKSQDDGHLRFRLSEKMMRALRRNVQKFYQCRNIGYVDLRYHPGRRYFPTSDETGVYEEIMINFLGLNRGREIFQESIKHIVGILKNFEGE</sequence>
<organism evidence="1">
    <name type="scientific">marine sediment metagenome</name>
    <dbReference type="NCBI Taxonomy" id="412755"/>
    <lineage>
        <taxon>unclassified sequences</taxon>
        <taxon>metagenomes</taxon>
        <taxon>ecological metagenomes</taxon>
    </lineage>
</organism>
<comment type="caution">
    <text evidence="1">The sequence shown here is derived from an EMBL/GenBank/DDBJ whole genome shotgun (WGS) entry which is preliminary data.</text>
</comment>
<dbReference type="AlphaFoldDB" id="X1L2D6"/>
<name>X1L2D6_9ZZZZ</name>
<accession>X1L2D6</accession>
<dbReference type="SUPFAM" id="SSF111278">
    <property type="entry name" value="SSo0622-like"/>
    <property type="match status" value="1"/>
</dbReference>
<evidence type="ECO:0000313" key="1">
    <source>
        <dbReference type="EMBL" id="GAI13482.1"/>
    </source>
</evidence>
<reference evidence="1" key="1">
    <citation type="journal article" date="2014" name="Front. Microbiol.">
        <title>High frequency of phylogenetically diverse reductive dehalogenase-homologous genes in deep subseafloor sedimentary metagenomes.</title>
        <authorList>
            <person name="Kawai M."/>
            <person name="Futagami T."/>
            <person name="Toyoda A."/>
            <person name="Takaki Y."/>
            <person name="Nishi S."/>
            <person name="Hori S."/>
            <person name="Arai W."/>
            <person name="Tsubouchi T."/>
            <person name="Morono Y."/>
            <person name="Uchiyama I."/>
            <person name="Ito T."/>
            <person name="Fujiyama A."/>
            <person name="Inagaki F."/>
            <person name="Takami H."/>
        </authorList>
    </citation>
    <scope>NUCLEOTIDE SEQUENCE</scope>
    <source>
        <strain evidence="1">Expedition CK06-06</strain>
    </source>
</reference>
<dbReference type="InterPro" id="IPR036602">
    <property type="entry name" value="tRNA_yW-synthesising-like_sf"/>
</dbReference>
<dbReference type="EMBL" id="BARV01006480">
    <property type="protein sequence ID" value="GAI13482.1"/>
    <property type="molecule type" value="Genomic_DNA"/>
</dbReference>
<proteinExistence type="predicted"/>
<gene>
    <name evidence="1" type="ORF">S06H3_13278</name>
</gene>
<protein>
    <submittedName>
        <fullName evidence="1">Uncharacterized protein</fullName>
    </submittedName>
</protein>